<proteinExistence type="predicted"/>
<feature type="domain" description="Phospholipase/carboxylesterase/thioesterase" evidence="3">
    <location>
        <begin position="115"/>
        <end position="220"/>
    </location>
</feature>
<evidence type="ECO:0000256" key="1">
    <source>
        <dbReference type="ARBA" id="ARBA00022729"/>
    </source>
</evidence>
<dbReference type="AlphaFoldDB" id="A0A3B0XF68"/>
<organism evidence="4">
    <name type="scientific">hydrothermal vent metagenome</name>
    <dbReference type="NCBI Taxonomy" id="652676"/>
    <lineage>
        <taxon>unclassified sequences</taxon>
        <taxon>metagenomes</taxon>
        <taxon>ecological metagenomes</taxon>
    </lineage>
</organism>
<name>A0A3B0XF68_9ZZZZ</name>
<evidence type="ECO:0000259" key="3">
    <source>
        <dbReference type="Pfam" id="PF02230"/>
    </source>
</evidence>
<dbReference type="Pfam" id="PF02230">
    <property type="entry name" value="Abhydrolase_2"/>
    <property type="match status" value="1"/>
</dbReference>
<dbReference type="EMBL" id="UOFJ01000243">
    <property type="protein sequence ID" value="VAW66928.1"/>
    <property type="molecule type" value="Genomic_DNA"/>
</dbReference>
<dbReference type="Gene3D" id="3.40.50.1820">
    <property type="entry name" value="alpha/beta hydrolase"/>
    <property type="match status" value="1"/>
</dbReference>
<accession>A0A3B0XF68</accession>
<protein>
    <recommendedName>
        <fullName evidence="3">Phospholipase/carboxylesterase/thioesterase domain-containing protein</fullName>
    </recommendedName>
</protein>
<keyword evidence="1" id="KW-0732">Signal</keyword>
<evidence type="ECO:0000313" key="4">
    <source>
        <dbReference type="EMBL" id="VAW66928.1"/>
    </source>
</evidence>
<dbReference type="SUPFAM" id="SSF53474">
    <property type="entry name" value="alpha/beta-Hydrolases"/>
    <property type="match status" value="1"/>
</dbReference>
<evidence type="ECO:0000256" key="2">
    <source>
        <dbReference type="ARBA" id="ARBA00022801"/>
    </source>
</evidence>
<dbReference type="PANTHER" id="PTHR43037">
    <property type="entry name" value="UNNAMED PRODUCT-RELATED"/>
    <property type="match status" value="1"/>
</dbReference>
<reference evidence="4" key="1">
    <citation type="submission" date="2018-06" db="EMBL/GenBank/DDBJ databases">
        <authorList>
            <person name="Zhirakovskaya E."/>
        </authorList>
    </citation>
    <scope>NUCLEOTIDE SEQUENCE</scope>
</reference>
<sequence>MKKIAAVLVLLLLAKWWFTDPTISVPENDVTFSYIVKYTQASNESETLPMLVALHGNEDTTEHFYETALNEFSVPVRIILLEGPVSQGGGYAWPWAAEDSRRYGEAVNSAIELLVAKYPTTQKPILLGFSGGGMMAYYQAIKYGYSYSYIFPISGKLSKDLSGDKLSSLGAKVYAYHGKKDRVLPVNGGREAVKILKSKGVNVRFTEFDGGHLGIFKSMKSSITDTVEEKILSLK</sequence>
<dbReference type="InterPro" id="IPR050955">
    <property type="entry name" value="Plant_Biomass_Hydrol_Est"/>
</dbReference>
<dbReference type="PANTHER" id="PTHR43037:SF5">
    <property type="entry name" value="FERULOYL ESTERASE"/>
    <property type="match status" value="1"/>
</dbReference>
<gene>
    <name evidence="4" type="ORF">MNBD_GAMMA10-320</name>
</gene>
<dbReference type="InterPro" id="IPR029058">
    <property type="entry name" value="AB_hydrolase_fold"/>
</dbReference>
<dbReference type="GO" id="GO:0016787">
    <property type="term" value="F:hydrolase activity"/>
    <property type="evidence" value="ECO:0007669"/>
    <property type="project" value="UniProtKB-KW"/>
</dbReference>
<keyword evidence="2" id="KW-0378">Hydrolase</keyword>
<dbReference type="InterPro" id="IPR003140">
    <property type="entry name" value="PLipase/COase/thioEstase"/>
</dbReference>